<comment type="caution">
    <text evidence="6">The sequence shown here is derived from an EMBL/GenBank/DDBJ whole genome shotgun (WGS) entry which is preliminary data.</text>
</comment>
<evidence type="ECO:0000313" key="6">
    <source>
        <dbReference type="EMBL" id="GJQ09030.1"/>
    </source>
</evidence>
<dbReference type="OrthoDB" id="10248513at2759"/>
<dbReference type="GO" id="GO:0046872">
    <property type="term" value="F:metal ion binding"/>
    <property type="evidence" value="ECO:0007669"/>
    <property type="project" value="UniProtKB-KW"/>
</dbReference>
<dbReference type="SUPFAM" id="SSF51197">
    <property type="entry name" value="Clavaminate synthase-like"/>
    <property type="match status" value="1"/>
</dbReference>
<evidence type="ECO:0000313" key="7">
    <source>
        <dbReference type="EMBL" id="GJQ13543.1"/>
    </source>
</evidence>
<dbReference type="InterPro" id="IPR044861">
    <property type="entry name" value="IPNS-like_FE2OG_OXY"/>
</dbReference>
<dbReference type="PANTHER" id="PTHR10209">
    <property type="entry name" value="OXIDOREDUCTASE, 2OG-FE II OXYGENASE FAMILY PROTEIN"/>
    <property type="match status" value="1"/>
</dbReference>
<dbReference type="Gene3D" id="2.60.120.330">
    <property type="entry name" value="B-lactam Antibiotic, Isopenicillin N Synthase, Chain"/>
    <property type="match status" value="1"/>
</dbReference>
<dbReference type="PANTHER" id="PTHR10209:SF874">
    <property type="entry name" value="2-OXOGLUTARATE (2OG) AND FE(II)-DEPENDENT OXYGENASE SUPERFAMILY PROTEIN"/>
    <property type="match status" value="1"/>
</dbReference>
<evidence type="ECO:0000256" key="1">
    <source>
        <dbReference type="ARBA" id="ARBA00008056"/>
    </source>
</evidence>
<feature type="domain" description="Isopenicillin N synthase-like Fe(2+) 2OG dioxygenase" evidence="5">
    <location>
        <begin position="208"/>
        <end position="297"/>
    </location>
</feature>
<dbReference type="Proteomes" id="UP001061958">
    <property type="component" value="Unassembled WGS sequence"/>
</dbReference>
<keyword evidence="4" id="KW-0408">Iron</keyword>
<dbReference type="AlphaFoldDB" id="A0A9C7PR99"/>
<keyword evidence="8" id="KW-1185">Reference proteome</keyword>
<evidence type="ECO:0000259" key="5">
    <source>
        <dbReference type="Pfam" id="PF03171"/>
    </source>
</evidence>
<reference evidence="6" key="1">
    <citation type="journal article" date="2022" name="Proc. Natl. Acad. Sci. U.S.A.">
        <title>Life cycle and functional genomics of the unicellular red alga Galdieria for elucidating algal and plant evolution and industrial use.</title>
        <authorList>
            <person name="Hirooka S."/>
            <person name="Itabashi T."/>
            <person name="Ichinose T.M."/>
            <person name="Onuma R."/>
            <person name="Fujiwara T."/>
            <person name="Yamashita S."/>
            <person name="Jong L.W."/>
            <person name="Tomita R."/>
            <person name="Iwane A.H."/>
            <person name="Miyagishima S.Y."/>
        </authorList>
    </citation>
    <scope>NUCLEOTIDE SEQUENCE</scope>
    <source>
        <strain evidence="6">NBRC 102759</strain>
    </source>
</reference>
<evidence type="ECO:0000313" key="8">
    <source>
        <dbReference type="Proteomes" id="UP001061958"/>
    </source>
</evidence>
<keyword evidence="2" id="KW-0479">Metal-binding</keyword>
<reference evidence="6" key="2">
    <citation type="submission" date="2022-01" db="EMBL/GenBank/DDBJ databases">
        <authorList>
            <person name="Hirooka S."/>
            <person name="Miyagishima S.Y."/>
        </authorList>
    </citation>
    <scope>NUCLEOTIDE SEQUENCE</scope>
    <source>
        <strain evidence="6">NBRC 102759</strain>
    </source>
</reference>
<evidence type="ECO:0000256" key="2">
    <source>
        <dbReference type="ARBA" id="ARBA00022723"/>
    </source>
</evidence>
<dbReference type="EMBL" id="BQMJ01000006">
    <property type="protein sequence ID" value="GJQ09030.1"/>
    <property type="molecule type" value="Genomic_DNA"/>
</dbReference>
<proteinExistence type="inferred from homology"/>
<keyword evidence="3" id="KW-0560">Oxidoreductase</keyword>
<gene>
    <name evidence="7" type="ORF">GpartN1_g5334.t1</name>
    <name evidence="6" type="ORF">GpartN1_g821.t1</name>
</gene>
<comment type="similarity">
    <text evidence="1">Belongs to the iron/ascorbate-dependent oxidoreductase family.</text>
</comment>
<dbReference type="InterPro" id="IPR027443">
    <property type="entry name" value="IPNS-like_sf"/>
</dbReference>
<dbReference type="Pfam" id="PF03171">
    <property type="entry name" value="2OG-FeII_Oxy"/>
    <property type="match status" value="1"/>
</dbReference>
<name>A0A9C7PR99_9RHOD</name>
<protein>
    <recommendedName>
        <fullName evidence="5">Isopenicillin N synthase-like Fe(2+) 2OG dioxygenase domain-containing protein</fullName>
    </recommendedName>
</protein>
<organism evidence="6 8">
    <name type="scientific">Galdieria partita</name>
    <dbReference type="NCBI Taxonomy" id="83374"/>
    <lineage>
        <taxon>Eukaryota</taxon>
        <taxon>Rhodophyta</taxon>
        <taxon>Bangiophyceae</taxon>
        <taxon>Galdieriales</taxon>
        <taxon>Galdieriaceae</taxon>
        <taxon>Galdieria</taxon>
    </lineage>
</organism>
<dbReference type="GO" id="GO:0016491">
    <property type="term" value="F:oxidoreductase activity"/>
    <property type="evidence" value="ECO:0007669"/>
    <property type="project" value="UniProtKB-KW"/>
</dbReference>
<dbReference type="EMBL" id="BQMJ01000044">
    <property type="protein sequence ID" value="GJQ13543.1"/>
    <property type="molecule type" value="Genomic_DNA"/>
</dbReference>
<evidence type="ECO:0000256" key="4">
    <source>
        <dbReference type="ARBA" id="ARBA00023004"/>
    </source>
</evidence>
<evidence type="ECO:0000256" key="3">
    <source>
        <dbReference type="ARBA" id="ARBA00023002"/>
    </source>
</evidence>
<accession>A0A9C7PR99</accession>
<sequence length="342" mass="39002">MELPVINLNGFLQEKENLSSSEQDCRKLANVLRQYGAAAIYDPRVEQQDNESFLNMMERYFEQPTEVKLEDARPQLYYQVGVTPEFTEQPRDNSVYAKKLLPEHKPTAFKGKDCKWRFQWRIGERSESSKYPELVSEPVVPRGFPDWPSIMNKWGEKLLATGFTIAEMLAIGLDLPRDAFLRLLAKGSHLLAPTGVDIDRYEKGHVVAGFHYDLNFLTLHGKARYPGLFIWTREGIRIPCKVPDGCLLVQVGAQLEYLTAGYLEKGFHEVVITEELKQKAKQGNQSHWRVSSTLFVHVEADAILEPLGHFQHLELAKQNYVPTEAGAQVAQELYAIQLAQNI</sequence>